<feature type="domain" description="GH15-like" evidence="2">
    <location>
        <begin position="325"/>
        <end position="680"/>
    </location>
</feature>
<protein>
    <submittedName>
        <fullName evidence="3">Carbohydrate-binding family 6 protein</fullName>
    </submittedName>
</protein>
<dbReference type="SUPFAM" id="SSF48208">
    <property type="entry name" value="Six-hairpin glycosidases"/>
    <property type="match status" value="1"/>
</dbReference>
<feature type="signal peptide" evidence="1">
    <location>
        <begin position="1"/>
        <end position="16"/>
    </location>
</feature>
<comment type="caution">
    <text evidence="3">The sequence shown here is derived from an EMBL/GenBank/DDBJ whole genome shotgun (WGS) entry which is preliminary data.</text>
</comment>
<accession>A0ABQ9Y1A4</accession>
<dbReference type="InterPro" id="IPR008928">
    <property type="entry name" value="6-hairpin_glycosidase_sf"/>
</dbReference>
<dbReference type="Pfam" id="PF00723">
    <property type="entry name" value="Glyco_hydro_15"/>
    <property type="match status" value="1"/>
</dbReference>
<dbReference type="EMBL" id="JARBJD010000046">
    <property type="protein sequence ID" value="KAK2957469.1"/>
    <property type="molecule type" value="Genomic_DNA"/>
</dbReference>
<dbReference type="InterPro" id="IPR012341">
    <property type="entry name" value="6hp_glycosidase-like_sf"/>
</dbReference>
<dbReference type="InterPro" id="IPR011613">
    <property type="entry name" value="GH15-like"/>
</dbReference>
<sequence>MILHVIFISNVLLCKPGDDVVPDKTILPACTLTNWVDSMIGWSTNRNFYVQSENIRHVGLDFYRTDGAWDRSLLSSDTFALHWGTQKCTDPKLWEVEPELTEDGVWKTSVTSYDKKELPFDLAVEYVFPQYQPFYLVRYTVTHRPESEAAGAVTGYLLDYTALSKTDGKTMKATTDNNVHRPIFHTQLGTATDPAFGSYAYDFSDSSSFHIGEVGGKDDPLTKFSADPKFSGKIGESVEGNQLASGVSFKFTLNKGESQTFSVIKGGRITHSRLLSALKTAISIPSATHFANGAKFTAEWLAESKFPKTLTPDGMKLYRNSLLFLKNGQNPSLGPIMASMHPGYAFRSWTRDAFFSAMVLKEAGHLNEALKFFEWMRKCELVDPPKPEPGKENIGAAFHTCYNTFTGENDQFVEPQYDSAGEFLVGCYSLSLVSTTRTIVKEWKDRIRTIEDFLLNEGHDGLILPDYSIWEESSNHTTGDWFYVGYFSFTQAMCGAGLKAAIKLEETLFHDLDRAAVLQARYDRLRKSILKNLVITRTEEDGTITGPYFARQIWSNTLEKQNWVDTSTLAMIYMGVITNQDKTEDGTPIAKSAYEVVKKFNTKSTFADKKIAGMARYEGDPYFYNSKWNPSGEVKETSDYSAPWGVTTMFSFWAEKELGERVDSQNRLEWMIRSSAKHFLPVGECVNHDGIPIWSSSPDIYEHGGVFIWASLLEEGMAHTPNLDSWNRE</sequence>
<evidence type="ECO:0000259" key="2">
    <source>
        <dbReference type="Pfam" id="PF00723"/>
    </source>
</evidence>
<dbReference type="PANTHER" id="PTHR31616">
    <property type="entry name" value="TREHALASE"/>
    <property type="match status" value="1"/>
</dbReference>
<organism evidence="3 4">
    <name type="scientific">Blattamonas nauphoetae</name>
    <dbReference type="NCBI Taxonomy" id="2049346"/>
    <lineage>
        <taxon>Eukaryota</taxon>
        <taxon>Metamonada</taxon>
        <taxon>Preaxostyla</taxon>
        <taxon>Oxymonadida</taxon>
        <taxon>Blattamonas</taxon>
    </lineage>
</organism>
<name>A0ABQ9Y1A4_9EUKA</name>
<proteinExistence type="predicted"/>
<feature type="chain" id="PRO_5046811233" evidence="1">
    <location>
        <begin position="17"/>
        <end position="729"/>
    </location>
</feature>
<evidence type="ECO:0000313" key="3">
    <source>
        <dbReference type="EMBL" id="KAK2957469.1"/>
    </source>
</evidence>
<dbReference type="Proteomes" id="UP001281761">
    <property type="component" value="Unassembled WGS sequence"/>
</dbReference>
<keyword evidence="4" id="KW-1185">Reference proteome</keyword>
<dbReference type="Gene3D" id="1.50.10.10">
    <property type="match status" value="1"/>
</dbReference>
<keyword evidence="1" id="KW-0732">Signal</keyword>
<reference evidence="3 4" key="1">
    <citation type="journal article" date="2022" name="bioRxiv">
        <title>Genomics of Preaxostyla Flagellates Illuminates Evolutionary Transitions and the Path Towards Mitochondrial Loss.</title>
        <authorList>
            <person name="Novak L.V.F."/>
            <person name="Treitli S.C."/>
            <person name="Pyrih J."/>
            <person name="Halakuc P."/>
            <person name="Pipaliya S.V."/>
            <person name="Vacek V."/>
            <person name="Brzon O."/>
            <person name="Soukal P."/>
            <person name="Eme L."/>
            <person name="Dacks J.B."/>
            <person name="Karnkowska A."/>
            <person name="Elias M."/>
            <person name="Hampl V."/>
        </authorList>
    </citation>
    <scope>NUCLEOTIDE SEQUENCE [LARGE SCALE GENOMIC DNA]</scope>
    <source>
        <strain evidence="3">NAU3</strain>
        <tissue evidence="3">Gut</tissue>
    </source>
</reference>
<evidence type="ECO:0000256" key="1">
    <source>
        <dbReference type="SAM" id="SignalP"/>
    </source>
</evidence>
<gene>
    <name evidence="3" type="ORF">BLNAU_7626</name>
</gene>
<evidence type="ECO:0000313" key="4">
    <source>
        <dbReference type="Proteomes" id="UP001281761"/>
    </source>
</evidence>
<dbReference type="PANTHER" id="PTHR31616:SF0">
    <property type="entry name" value="GLUCAN 1,4-ALPHA-GLUCOSIDASE"/>
    <property type="match status" value="1"/>
</dbReference>